<comment type="caution">
    <text evidence="2">The sequence shown here is derived from an EMBL/GenBank/DDBJ whole genome shotgun (WGS) entry which is preliminary data.</text>
</comment>
<feature type="domain" description="DUF6877" evidence="1">
    <location>
        <begin position="1"/>
        <end position="52"/>
    </location>
</feature>
<organism evidence="2 3">
    <name type="scientific">Bacillus thuringiensis</name>
    <dbReference type="NCBI Taxonomy" id="1428"/>
    <lineage>
        <taxon>Bacteria</taxon>
        <taxon>Bacillati</taxon>
        <taxon>Bacillota</taxon>
        <taxon>Bacilli</taxon>
        <taxon>Bacillales</taxon>
        <taxon>Bacillaceae</taxon>
        <taxon>Bacillus</taxon>
        <taxon>Bacillus cereus group</taxon>
    </lineage>
</organism>
<evidence type="ECO:0000259" key="1">
    <source>
        <dbReference type="Pfam" id="PF21793"/>
    </source>
</evidence>
<dbReference type="AlphaFoldDB" id="A0AB36TX95"/>
<proteinExistence type="predicted"/>
<protein>
    <recommendedName>
        <fullName evidence="1">DUF6877 domain-containing protein</fullName>
    </recommendedName>
</protein>
<dbReference type="EMBL" id="NUYG01000035">
    <property type="protein sequence ID" value="PFM90955.1"/>
    <property type="molecule type" value="Genomic_DNA"/>
</dbReference>
<dbReference type="Pfam" id="PF21793">
    <property type="entry name" value="DUF6877"/>
    <property type="match status" value="1"/>
</dbReference>
<reference evidence="2 3" key="1">
    <citation type="submission" date="2017-09" db="EMBL/GenBank/DDBJ databases">
        <title>Large-scale bioinformatics analysis of Bacillus genomes uncovers conserved roles of natural products in bacterial physiology.</title>
        <authorList>
            <consortium name="Agbiome Team Llc"/>
            <person name="Bleich R.M."/>
            <person name="Grubbs K.J."/>
            <person name="Santa Maria K.C."/>
            <person name="Allen S.E."/>
            <person name="Farag S."/>
            <person name="Shank E.A."/>
            <person name="Bowers A."/>
        </authorList>
    </citation>
    <scope>NUCLEOTIDE SEQUENCE [LARGE SCALE GENOMIC DNA]</scope>
    <source>
        <strain evidence="2 3">AFS077661</strain>
    </source>
</reference>
<dbReference type="InterPro" id="IPR049242">
    <property type="entry name" value="DUF6877"/>
</dbReference>
<evidence type="ECO:0000313" key="3">
    <source>
        <dbReference type="Proteomes" id="UP000223839"/>
    </source>
</evidence>
<gene>
    <name evidence="2" type="ORF">COJ61_16430</name>
</gene>
<dbReference type="Proteomes" id="UP000223839">
    <property type="component" value="Unassembled WGS sequence"/>
</dbReference>
<name>A0AB36TX95_BACTU</name>
<accession>A0AB36TX95</accession>
<sequence length="60" mass="7023">MNYIDRITEFATQVPAVVLEDVMNRIKDWIVSGGEEDDPYIEQQLRFVERVAARSKEHDV</sequence>
<evidence type="ECO:0000313" key="2">
    <source>
        <dbReference type="EMBL" id="PFM90955.1"/>
    </source>
</evidence>
<dbReference type="RefSeq" id="WP_098580706.1">
    <property type="nucleotide sequence ID" value="NZ_NUYG01000035.1"/>
</dbReference>